<keyword evidence="4" id="KW-0539">Nucleus</keyword>
<accession>A0A8H5LJ13</accession>
<dbReference type="Pfam" id="PF03517">
    <property type="entry name" value="Voldacs"/>
    <property type="match status" value="1"/>
</dbReference>
<dbReference type="EMBL" id="JAACJO010000004">
    <property type="protein sequence ID" value="KAF5359136.1"/>
    <property type="molecule type" value="Genomic_DNA"/>
</dbReference>
<comment type="caution">
    <text evidence="6">The sequence shown here is derived from an EMBL/GenBank/DDBJ whole genome shotgun (WGS) entry which is preliminary data.</text>
</comment>
<feature type="region of interest" description="Disordered" evidence="5">
    <location>
        <begin position="212"/>
        <end position="240"/>
    </location>
</feature>
<dbReference type="PANTHER" id="PTHR21399">
    <property type="entry name" value="CHLORIDE CONDUCTANCE REGULATORY PROTEIN ICLN"/>
    <property type="match status" value="1"/>
</dbReference>
<keyword evidence="3" id="KW-0963">Cytoplasm</keyword>
<comment type="subcellular location">
    <subcellularLocation>
        <location evidence="2">Cytoplasm</location>
    </subcellularLocation>
    <subcellularLocation>
        <location evidence="1">Nucleus</location>
    </subcellularLocation>
</comment>
<evidence type="ECO:0000313" key="6">
    <source>
        <dbReference type="EMBL" id="KAF5359136.1"/>
    </source>
</evidence>
<dbReference type="GO" id="GO:0005681">
    <property type="term" value="C:spliceosomal complex"/>
    <property type="evidence" value="ECO:0007669"/>
    <property type="project" value="TreeGrafter"/>
</dbReference>
<dbReference type="OrthoDB" id="19714at2759"/>
<sequence>MRAQEMPAIQPINTLPAYVSQEEYASIVASTPTSFNDIPAVIKHKEDNVTIAVDPPIPDFSGDELKGTLYILTRRVFHFIYLAVNPTHNFSVEYPSITLHAVSRGESGPSIYCQLDESAGAQNGTGEEEYSEMRELSIIPSAPDSLERIFETLSMCASLHPDNDVDEDDGLDDAFIDPNTTNFETFTGGEDEELSEVGRAALAHLESIIYNPFEDAEETTVAEGNKEKSETEKKTEDINP</sequence>
<evidence type="ECO:0000256" key="4">
    <source>
        <dbReference type="ARBA" id="ARBA00023242"/>
    </source>
</evidence>
<evidence type="ECO:0008006" key="8">
    <source>
        <dbReference type="Google" id="ProtNLM"/>
    </source>
</evidence>
<keyword evidence="7" id="KW-1185">Reference proteome</keyword>
<proteinExistence type="predicted"/>
<dbReference type="Gene3D" id="2.30.29.30">
    <property type="entry name" value="Pleckstrin-homology domain (PH domain)/Phosphotyrosine-binding domain (PTB)"/>
    <property type="match status" value="1"/>
</dbReference>
<gene>
    <name evidence="6" type="ORF">D9756_003295</name>
</gene>
<dbReference type="PANTHER" id="PTHR21399:SF0">
    <property type="entry name" value="METHYLOSOME SUBUNIT PICLN"/>
    <property type="match status" value="1"/>
</dbReference>
<feature type="compositionally biased region" description="Basic and acidic residues" evidence="5">
    <location>
        <begin position="224"/>
        <end position="240"/>
    </location>
</feature>
<dbReference type="GO" id="GO:0045292">
    <property type="term" value="P:mRNA cis splicing, via spliceosome"/>
    <property type="evidence" value="ECO:0007669"/>
    <property type="project" value="TreeGrafter"/>
</dbReference>
<dbReference type="GO" id="GO:0034715">
    <property type="term" value="C:pICln-Sm protein complex"/>
    <property type="evidence" value="ECO:0007669"/>
    <property type="project" value="TreeGrafter"/>
</dbReference>
<protein>
    <recommendedName>
        <fullName evidence="8">Regulator of volume decrease after cellular swelling-domain-containing protein</fullName>
    </recommendedName>
</protein>
<dbReference type="Proteomes" id="UP000559027">
    <property type="component" value="Unassembled WGS sequence"/>
</dbReference>
<dbReference type="GO" id="GO:0005829">
    <property type="term" value="C:cytosol"/>
    <property type="evidence" value="ECO:0007669"/>
    <property type="project" value="TreeGrafter"/>
</dbReference>
<reference evidence="6 7" key="1">
    <citation type="journal article" date="2020" name="ISME J.">
        <title>Uncovering the hidden diversity of litter-decomposition mechanisms in mushroom-forming fungi.</title>
        <authorList>
            <person name="Floudas D."/>
            <person name="Bentzer J."/>
            <person name="Ahren D."/>
            <person name="Johansson T."/>
            <person name="Persson P."/>
            <person name="Tunlid A."/>
        </authorList>
    </citation>
    <scope>NUCLEOTIDE SEQUENCE [LARGE SCALE GENOMIC DNA]</scope>
    <source>
        <strain evidence="6 7">CBS 146.42</strain>
    </source>
</reference>
<evidence type="ECO:0000313" key="7">
    <source>
        <dbReference type="Proteomes" id="UP000559027"/>
    </source>
</evidence>
<dbReference type="InterPro" id="IPR011993">
    <property type="entry name" value="PH-like_dom_sf"/>
</dbReference>
<evidence type="ECO:0000256" key="3">
    <source>
        <dbReference type="ARBA" id="ARBA00022490"/>
    </source>
</evidence>
<evidence type="ECO:0000256" key="1">
    <source>
        <dbReference type="ARBA" id="ARBA00004123"/>
    </source>
</evidence>
<name>A0A8H5LJ13_9AGAR</name>
<organism evidence="6 7">
    <name type="scientific">Leucocoprinus leucothites</name>
    <dbReference type="NCBI Taxonomy" id="201217"/>
    <lineage>
        <taxon>Eukaryota</taxon>
        <taxon>Fungi</taxon>
        <taxon>Dikarya</taxon>
        <taxon>Basidiomycota</taxon>
        <taxon>Agaricomycotina</taxon>
        <taxon>Agaricomycetes</taxon>
        <taxon>Agaricomycetidae</taxon>
        <taxon>Agaricales</taxon>
        <taxon>Agaricineae</taxon>
        <taxon>Agaricaceae</taxon>
        <taxon>Leucocoprinus</taxon>
    </lineage>
</organism>
<dbReference type="GO" id="GO:0000387">
    <property type="term" value="P:spliceosomal snRNP assembly"/>
    <property type="evidence" value="ECO:0007669"/>
    <property type="project" value="TreeGrafter"/>
</dbReference>
<dbReference type="AlphaFoldDB" id="A0A8H5LJ13"/>
<evidence type="ECO:0000256" key="5">
    <source>
        <dbReference type="SAM" id="MobiDB-lite"/>
    </source>
</evidence>
<dbReference type="InterPro" id="IPR039924">
    <property type="entry name" value="ICln/Lot5/Saf5"/>
</dbReference>
<evidence type="ECO:0000256" key="2">
    <source>
        <dbReference type="ARBA" id="ARBA00004496"/>
    </source>
</evidence>